<proteinExistence type="inferred from homology"/>
<feature type="domain" description="Glycoside hydrolase family 31 N-terminal" evidence="17">
    <location>
        <begin position="118"/>
        <end position="225"/>
    </location>
</feature>
<evidence type="ECO:0000256" key="14">
    <source>
        <dbReference type="RuleBase" id="RU361185"/>
    </source>
</evidence>
<dbReference type="STRING" id="1230097.A0A423X2Q1"/>
<keyword evidence="10 14" id="KW-0326">Glycosidase</keyword>
<keyword evidence="11" id="KW-0961">Cell wall biogenesis/degradation</keyword>
<evidence type="ECO:0000256" key="15">
    <source>
        <dbReference type="SAM" id="SignalP"/>
    </source>
</evidence>
<evidence type="ECO:0000256" key="10">
    <source>
        <dbReference type="ARBA" id="ARBA00023295"/>
    </source>
</evidence>
<dbReference type="Proteomes" id="UP000285146">
    <property type="component" value="Unassembled WGS sequence"/>
</dbReference>
<evidence type="ECO:0000256" key="9">
    <source>
        <dbReference type="ARBA" id="ARBA00023277"/>
    </source>
</evidence>
<evidence type="ECO:0000256" key="7">
    <source>
        <dbReference type="ARBA" id="ARBA00022801"/>
    </source>
</evidence>
<dbReference type="GO" id="GO:0004558">
    <property type="term" value="F:alpha-1,4-glucosidase activity"/>
    <property type="evidence" value="ECO:0007669"/>
    <property type="project" value="UniProtKB-EC"/>
</dbReference>
<evidence type="ECO:0000256" key="6">
    <source>
        <dbReference type="ARBA" id="ARBA00022729"/>
    </source>
</evidence>
<name>A0A423X2Q1_9PEZI</name>
<feature type="signal peptide" evidence="15">
    <location>
        <begin position="1"/>
        <end position="20"/>
    </location>
</feature>
<dbReference type="CDD" id="cd06602">
    <property type="entry name" value="GH31_MGAM_SI_GAA"/>
    <property type="match status" value="1"/>
</dbReference>
<dbReference type="Pfam" id="PF21365">
    <property type="entry name" value="Glyco_hydro_31_3rd"/>
    <property type="match status" value="1"/>
</dbReference>
<evidence type="ECO:0000259" key="16">
    <source>
        <dbReference type="Pfam" id="PF01055"/>
    </source>
</evidence>
<evidence type="ECO:0000313" key="20">
    <source>
        <dbReference type="Proteomes" id="UP000285146"/>
    </source>
</evidence>
<dbReference type="OrthoDB" id="5839090at2759"/>
<comment type="function">
    <text evidence="13">Glucosidase involved in the degradation of cellulosic biomass. Has both alpha- and beta-glucosidase activity.</text>
</comment>
<dbReference type="GO" id="GO:0000272">
    <property type="term" value="P:polysaccharide catabolic process"/>
    <property type="evidence" value="ECO:0007669"/>
    <property type="project" value="UniProtKB-KW"/>
</dbReference>
<dbReference type="Gene3D" id="2.60.40.1180">
    <property type="entry name" value="Golgi alpha-mannosidase II"/>
    <property type="match status" value="2"/>
</dbReference>
<comment type="catalytic activity">
    <reaction evidence="1">
        <text>Hydrolysis of terminal, non-reducing beta-D-glucosyl residues with release of beta-D-glucose.</text>
        <dbReference type="EC" id="3.2.1.21"/>
    </reaction>
</comment>
<dbReference type="CDD" id="cd14752">
    <property type="entry name" value="GH31_N"/>
    <property type="match status" value="1"/>
</dbReference>
<feature type="chain" id="PRO_5019181523" description="Galactose mutarotase N-terminal barrel domain-containing protein" evidence="15">
    <location>
        <begin position="21"/>
        <end position="951"/>
    </location>
</feature>
<evidence type="ECO:0000313" key="19">
    <source>
        <dbReference type="EMBL" id="ROW10042.1"/>
    </source>
</evidence>
<evidence type="ECO:0000256" key="1">
    <source>
        <dbReference type="ARBA" id="ARBA00000448"/>
    </source>
</evidence>
<organism evidence="19 20">
    <name type="scientific">Cytospora leucostoma</name>
    <dbReference type="NCBI Taxonomy" id="1230097"/>
    <lineage>
        <taxon>Eukaryota</taxon>
        <taxon>Fungi</taxon>
        <taxon>Dikarya</taxon>
        <taxon>Ascomycota</taxon>
        <taxon>Pezizomycotina</taxon>
        <taxon>Sordariomycetes</taxon>
        <taxon>Sordariomycetidae</taxon>
        <taxon>Diaporthales</taxon>
        <taxon>Cytosporaceae</taxon>
        <taxon>Cytospora</taxon>
    </lineage>
</organism>
<dbReference type="GO" id="GO:0008422">
    <property type="term" value="F:beta-glucosidase activity"/>
    <property type="evidence" value="ECO:0007669"/>
    <property type="project" value="UniProtKB-EC"/>
</dbReference>
<dbReference type="GO" id="GO:0071555">
    <property type="term" value="P:cell wall organization"/>
    <property type="evidence" value="ECO:0007669"/>
    <property type="project" value="UniProtKB-KW"/>
</dbReference>
<evidence type="ECO:0000256" key="8">
    <source>
        <dbReference type="ARBA" id="ARBA00023180"/>
    </source>
</evidence>
<dbReference type="InterPro" id="IPR000322">
    <property type="entry name" value="Glyco_hydro_31_TIM"/>
</dbReference>
<dbReference type="InParanoid" id="A0A423X2Q1"/>
<reference evidence="19 20" key="1">
    <citation type="submission" date="2015-09" db="EMBL/GenBank/DDBJ databases">
        <title>Host preference determinants of Valsa canker pathogens revealed by comparative genomics.</title>
        <authorList>
            <person name="Yin Z."/>
            <person name="Huang L."/>
        </authorList>
    </citation>
    <scope>NUCLEOTIDE SEQUENCE [LARGE SCALE GENOMIC DNA]</scope>
    <source>
        <strain evidence="19 20">SXYLt</strain>
    </source>
</reference>
<dbReference type="InterPro" id="IPR017853">
    <property type="entry name" value="GH"/>
</dbReference>
<dbReference type="Pfam" id="PF01055">
    <property type="entry name" value="Glyco_hydro_31_2nd"/>
    <property type="match status" value="1"/>
</dbReference>
<evidence type="ECO:0008006" key="21">
    <source>
        <dbReference type="Google" id="ProtNLM"/>
    </source>
</evidence>
<protein>
    <recommendedName>
        <fullName evidence="21">Galactose mutarotase N-terminal barrel domain-containing protein</fullName>
    </recommendedName>
</protein>
<evidence type="ECO:0000256" key="3">
    <source>
        <dbReference type="ARBA" id="ARBA00004613"/>
    </source>
</evidence>
<comment type="caution">
    <text evidence="19">The sequence shown here is derived from an EMBL/GenBank/DDBJ whole genome shotgun (WGS) entry which is preliminary data.</text>
</comment>
<feature type="domain" description="Glycoside hydrolase family 31 TIM barrel" evidence="16">
    <location>
        <begin position="274"/>
        <end position="725"/>
    </location>
</feature>
<evidence type="ECO:0000256" key="13">
    <source>
        <dbReference type="ARBA" id="ARBA00025512"/>
    </source>
</evidence>
<keyword evidence="7 14" id="KW-0378">Hydrolase</keyword>
<dbReference type="Pfam" id="PF13802">
    <property type="entry name" value="Gal_mutarotas_2"/>
    <property type="match status" value="1"/>
</dbReference>
<comment type="subcellular location">
    <subcellularLocation>
        <location evidence="3">Secreted</location>
    </subcellularLocation>
</comment>
<comment type="catalytic activity">
    <reaction evidence="2">
        <text>Hydrolysis of terminal, non-reducing (1-&gt;4)-linked alpha-D-glucose residues with release of alpha-D-glucose.</text>
        <dbReference type="EC" id="3.2.1.20"/>
    </reaction>
</comment>
<evidence type="ECO:0000256" key="11">
    <source>
        <dbReference type="ARBA" id="ARBA00023316"/>
    </source>
</evidence>
<dbReference type="SUPFAM" id="SSF51445">
    <property type="entry name" value="(Trans)glycosidases"/>
    <property type="match status" value="1"/>
</dbReference>
<dbReference type="InterPro" id="IPR025887">
    <property type="entry name" value="Glyco_hydro_31_N_dom"/>
</dbReference>
<sequence length="951" mass="105564">MAKLVNISWLFASLVSVASTITSRDYPSDDALAACPGYEVSNVKTTPTGLTADLTLAGPACNAYGDDLQDLTLEVTYETDTRLHVKIQDTANSVYQVPESVFPRPNSSNGSNKSALNFAYAEAPFSFNVSRGDTGEVLFDTSAASLVFETQYLRLRTRLPENPNLYGLGEHSDPFRLNTTDYIRTLWSQDAYGTPNAANLYGNHPVYFEHRGSGGTHGVFLLNSNGIDVFINNTEVSGQYLEYNTLGGVFDFYFVAGPVPLDVARQYAEVVGLPAMIPYWGLGFHQCRYGYQDVYDVAEVVYNYSQASIPLETMWTDIDYMNLRRVFSLDPERFPLDLMQELVGHLHASNQQYIVMVDPATAYQDYAPFNRGVEDNIFLLRANGSIWQGVVWPGVTAFPDWFSQNISAYWNNEFALFFDPKSGVDIDALWIDMNEPSNFACNFPCDDPYQQANISGNPPDPPALRTWPRPLPGWPCDFQPPGADCNATEERKLRTRYDNGLEAHSGSAGLPQAPPLNRVTLIHRQEAGNQLGLPRRDLLFPKYAIHNAAAYLPEWNAAEGGLSNHTVNTDVIHQNGLAMYDTHNIYGTMMSSASREAMLARRPGLRPLIITRSTFAGAGRKVGHWLGDNLSDWEHYRWSIRMMLAFASIYQVPMVGSDVCGYGDNTTESLCARWTTLGAFQPFYRNHNGYPPTIAQEFYRWDSVAEAARKVIDIRYRTLDYIYTAIYQQSVDGTPVLNPVFYLYPDDEQTFGLELQYFYGDALLVAPVTEENSTTVDVYLPDDVFYDWYTGVQVRGTGNHITLTDQGLTDIPLYLRGGVIVPLRSESAMTTTELRGKDFELLIPLGANGTASGQLYLDDGASLEQNGTTFVQFSYADGKLVATGRFGYGTPIMVSKVTILGYGNGTNGSLSESLVLKGSEEPVERDEESGAVSFKIDKALSGAFEVELGTS</sequence>
<dbReference type="Gene3D" id="3.20.20.80">
    <property type="entry name" value="Glycosidases"/>
    <property type="match status" value="2"/>
</dbReference>
<dbReference type="PANTHER" id="PTHR22762:SF67">
    <property type="entry name" value="ALPHA_BETA-GLUCOSIDASE AGDC-RELATED"/>
    <property type="match status" value="1"/>
</dbReference>
<keyword evidence="20" id="KW-1185">Reference proteome</keyword>
<dbReference type="SUPFAM" id="SSF51011">
    <property type="entry name" value="Glycosyl hydrolase domain"/>
    <property type="match status" value="1"/>
</dbReference>
<dbReference type="EMBL" id="LKEB01000029">
    <property type="protein sequence ID" value="ROW10042.1"/>
    <property type="molecule type" value="Genomic_DNA"/>
</dbReference>
<evidence type="ECO:0000256" key="12">
    <source>
        <dbReference type="ARBA" id="ARBA00023326"/>
    </source>
</evidence>
<keyword evidence="8" id="KW-0325">Glycoprotein</keyword>
<keyword evidence="6 15" id="KW-0732">Signal</keyword>
<evidence type="ECO:0000256" key="5">
    <source>
        <dbReference type="ARBA" id="ARBA00022525"/>
    </source>
</evidence>
<evidence type="ECO:0000259" key="17">
    <source>
        <dbReference type="Pfam" id="PF13802"/>
    </source>
</evidence>
<dbReference type="PANTHER" id="PTHR22762">
    <property type="entry name" value="ALPHA-GLUCOSIDASE"/>
    <property type="match status" value="1"/>
</dbReference>
<feature type="domain" description="Glycosyl hydrolase family 31 C-terminal" evidence="18">
    <location>
        <begin position="733"/>
        <end position="821"/>
    </location>
</feature>
<dbReference type="GO" id="GO:0005576">
    <property type="term" value="C:extracellular region"/>
    <property type="evidence" value="ECO:0007669"/>
    <property type="project" value="UniProtKB-SubCell"/>
</dbReference>
<keyword evidence="5" id="KW-0964">Secreted</keyword>
<gene>
    <name evidence="19" type="ORF">VPNG_06515</name>
</gene>
<dbReference type="GO" id="GO:0030246">
    <property type="term" value="F:carbohydrate binding"/>
    <property type="evidence" value="ECO:0007669"/>
    <property type="project" value="InterPro"/>
</dbReference>
<comment type="similarity">
    <text evidence="4 14">Belongs to the glycosyl hydrolase 31 family.</text>
</comment>
<evidence type="ECO:0000256" key="2">
    <source>
        <dbReference type="ARBA" id="ARBA00001657"/>
    </source>
</evidence>
<keyword evidence="9" id="KW-0119">Carbohydrate metabolism</keyword>
<dbReference type="SUPFAM" id="SSF74650">
    <property type="entry name" value="Galactose mutarotase-like"/>
    <property type="match status" value="1"/>
</dbReference>
<dbReference type="InterPro" id="IPR011013">
    <property type="entry name" value="Gal_mutarotase_sf_dom"/>
</dbReference>
<evidence type="ECO:0000256" key="4">
    <source>
        <dbReference type="ARBA" id="ARBA00007806"/>
    </source>
</evidence>
<dbReference type="Gene3D" id="2.60.40.1760">
    <property type="entry name" value="glycosyl hydrolase (family 31)"/>
    <property type="match status" value="1"/>
</dbReference>
<keyword evidence="12" id="KW-0624">Polysaccharide degradation</keyword>
<dbReference type="InterPro" id="IPR013780">
    <property type="entry name" value="Glyco_hydro_b"/>
</dbReference>
<dbReference type="InterPro" id="IPR048395">
    <property type="entry name" value="Glyco_hydro_31_C"/>
</dbReference>
<evidence type="ECO:0000259" key="18">
    <source>
        <dbReference type="Pfam" id="PF21365"/>
    </source>
</evidence>
<dbReference type="AlphaFoldDB" id="A0A423X2Q1"/>
<accession>A0A423X2Q1</accession>